<dbReference type="GO" id="GO:0008610">
    <property type="term" value="P:lipid biosynthetic process"/>
    <property type="evidence" value="ECO:0007669"/>
    <property type="project" value="UniProtKB-ARBA"/>
</dbReference>
<feature type="transmembrane region" description="Helical" evidence="8">
    <location>
        <begin position="95"/>
        <end position="118"/>
    </location>
</feature>
<protein>
    <recommendedName>
        <fullName evidence="9">ArnT-like N-terminal domain-containing protein</fullName>
    </recommendedName>
</protein>
<evidence type="ECO:0000256" key="5">
    <source>
        <dbReference type="ARBA" id="ARBA00022692"/>
    </source>
</evidence>
<feature type="transmembrane region" description="Helical" evidence="8">
    <location>
        <begin position="6"/>
        <end position="24"/>
    </location>
</feature>
<keyword evidence="2" id="KW-1003">Cell membrane</keyword>
<evidence type="ECO:0000256" key="3">
    <source>
        <dbReference type="ARBA" id="ARBA00022676"/>
    </source>
</evidence>
<keyword evidence="5 8" id="KW-0812">Transmembrane</keyword>
<dbReference type="Pfam" id="PF02366">
    <property type="entry name" value="PMT"/>
    <property type="match status" value="1"/>
</dbReference>
<dbReference type="GO" id="GO:0006493">
    <property type="term" value="P:protein O-linked glycosylation"/>
    <property type="evidence" value="ECO:0007669"/>
    <property type="project" value="InterPro"/>
</dbReference>
<evidence type="ECO:0000256" key="7">
    <source>
        <dbReference type="ARBA" id="ARBA00023136"/>
    </source>
</evidence>
<name>A0A3B1DKF8_9ZZZZ</name>
<dbReference type="GO" id="GO:0016763">
    <property type="term" value="F:pentosyltransferase activity"/>
    <property type="evidence" value="ECO:0007669"/>
    <property type="project" value="TreeGrafter"/>
</dbReference>
<dbReference type="InterPro" id="IPR003342">
    <property type="entry name" value="ArnT-like_N"/>
</dbReference>
<evidence type="ECO:0000256" key="8">
    <source>
        <dbReference type="SAM" id="Phobius"/>
    </source>
</evidence>
<reference evidence="10" key="1">
    <citation type="submission" date="2018-06" db="EMBL/GenBank/DDBJ databases">
        <authorList>
            <person name="Zhirakovskaya E."/>
        </authorList>
    </citation>
    <scope>NUCLEOTIDE SEQUENCE</scope>
</reference>
<keyword evidence="3" id="KW-0328">Glycosyltransferase</keyword>
<accession>A0A3B1DKF8</accession>
<gene>
    <name evidence="10" type="ORF">MNBD_UNCLBAC01-744</name>
</gene>
<feature type="transmembrane region" description="Helical" evidence="8">
    <location>
        <begin position="226"/>
        <end position="250"/>
    </location>
</feature>
<dbReference type="GO" id="GO:0005886">
    <property type="term" value="C:plasma membrane"/>
    <property type="evidence" value="ECO:0007669"/>
    <property type="project" value="UniProtKB-SubCell"/>
</dbReference>
<keyword evidence="4" id="KW-0808">Transferase</keyword>
<feature type="transmembrane region" description="Helical" evidence="8">
    <location>
        <begin position="179"/>
        <end position="206"/>
    </location>
</feature>
<feature type="transmembrane region" description="Helical" evidence="8">
    <location>
        <begin position="348"/>
        <end position="367"/>
    </location>
</feature>
<evidence type="ECO:0000256" key="2">
    <source>
        <dbReference type="ARBA" id="ARBA00022475"/>
    </source>
</evidence>
<proteinExistence type="predicted"/>
<feature type="transmembrane region" description="Helical" evidence="8">
    <location>
        <begin position="322"/>
        <end position="342"/>
    </location>
</feature>
<dbReference type="PANTHER" id="PTHR33908">
    <property type="entry name" value="MANNOSYLTRANSFERASE YKCB-RELATED"/>
    <property type="match status" value="1"/>
</dbReference>
<evidence type="ECO:0000256" key="4">
    <source>
        <dbReference type="ARBA" id="ARBA00022679"/>
    </source>
</evidence>
<dbReference type="PANTHER" id="PTHR33908:SF11">
    <property type="entry name" value="MEMBRANE PROTEIN"/>
    <property type="match status" value="1"/>
</dbReference>
<keyword evidence="6 8" id="KW-1133">Transmembrane helix</keyword>
<evidence type="ECO:0000256" key="6">
    <source>
        <dbReference type="ARBA" id="ARBA00022989"/>
    </source>
</evidence>
<dbReference type="InterPro" id="IPR050297">
    <property type="entry name" value="LipidA_mod_glycosyltrf_83"/>
</dbReference>
<dbReference type="GO" id="GO:0000030">
    <property type="term" value="F:mannosyltransferase activity"/>
    <property type="evidence" value="ECO:0007669"/>
    <property type="project" value="InterPro"/>
</dbReference>
<feature type="transmembrane region" description="Helical" evidence="8">
    <location>
        <begin position="127"/>
        <end position="144"/>
    </location>
</feature>
<dbReference type="AlphaFoldDB" id="A0A3B1DKF8"/>
<feature type="transmembrane region" description="Helical" evidence="8">
    <location>
        <begin position="271"/>
        <end position="290"/>
    </location>
</feature>
<sequence>MTFKKIAFISFIVISLLGVFFRFYHITENQFIYYDEGMWLNQDRSFVTLVANNPPKNFSELTKILGISAKLSLFTAKSLWTFLSHLRALTVGAEGWYFTRLISAIFGTLTLGITYLFARRYYDSRRVGLLALTLLAILPSHIYYSRLGLQEAFSTFCFTAGLYLYLFPHKIRWQTFFSAFLFSLVFFSNYRMIIIPALVGVCQLLISIGSKEKFPIQKYVVNTLTFLVIIFGVGALHEGANTQITFSWMFRQAGLAKGDFQLLNIFAYPYYLFRLESIFFGFLFFGNIYLCIQRQWHKIMPFALSCFMMALFSLSQEQGVRYLCAMMPLMVMAVAGLIIHLYENNKNLIFQCSVMAVTILMFSIQLFKSNEIIHFSSDYEPAMQMLLDENKNVKVLSTQHMIQKLYTSNEKNVAAAPHDMKYLFAYYSKGYRYLIIDPQAYISYTADNKHFTLQLKNYLELVTQKIQPIKEYAHFSPALLERFVLEHNDDLRKSLDFLKVNKDGRLGRLRVYDLGHIFK</sequence>
<evidence type="ECO:0000256" key="1">
    <source>
        <dbReference type="ARBA" id="ARBA00004651"/>
    </source>
</evidence>
<feature type="domain" description="ArnT-like N-terminal" evidence="9">
    <location>
        <begin position="16"/>
        <end position="184"/>
    </location>
</feature>
<evidence type="ECO:0000313" key="10">
    <source>
        <dbReference type="EMBL" id="VAX35470.1"/>
    </source>
</evidence>
<comment type="subcellular location">
    <subcellularLocation>
        <location evidence="1">Cell membrane</location>
        <topology evidence="1">Multi-pass membrane protein</topology>
    </subcellularLocation>
</comment>
<dbReference type="EMBL" id="UOGJ01000056">
    <property type="protein sequence ID" value="VAX35470.1"/>
    <property type="molecule type" value="Genomic_DNA"/>
</dbReference>
<keyword evidence="7 8" id="KW-0472">Membrane</keyword>
<feature type="transmembrane region" description="Helical" evidence="8">
    <location>
        <begin position="150"/>
        <end position="167"/>
    </location>
</feature>
<organism evidence="10">
    <name type="scientific">hydrothermal vent metagenome</name>
    <dbReference type="NCBI Taxonomy" id="652676"/>
    <lineage>
        <taxon>unclassified sequences</taxon>
        <taxon>metagenomes</taxon>
        <taxon>ecological metagenomes</taxon>
    </lineage>
</organism>
<evidence type="ECO:0000259" key="9">
    <source>
        <dbReference type="Pfam" id="PF02366"/>
    </source>
</evidence>